<evidence type="ECO:0000256" key="2">
    <source>
        <dbReference type="ARBA" id="ARBA00023015"/>
    </source>
</evidence>
<dbReference type="GO" id="GO:0003677">
    <property type="term" value="F:DNA binding"/>
    <property type="evidence" value="ECO:0007669"/>
    <property type="project" value="UniProtKB-KW"/>
</dbReference>
<dbReference type="InterPro" id="IPR007627">
    <property type="entry name" value="RNA_pol_sigma70_r2"/>
</dbReference>
<dbReference type="SUPFAM" id="SSF88659">
    <property type="entry name" value="Sigma3 and sigma4 domains of RNA polymerase sigma factors"/>
    <property type="match status" value="1"/>
</dbReference>
<dbReference type="Gene3D" id="1.10.1740.10">
    <property type="match status" value="1"/>
</dbReference>
<dbReference type="InterPro" id="IPR013324">
    <property type="entry name" value="RNA_pol_sigma_r3/r4-like"/>
</dbReference>
<dbReference type="InterPro" id="IPR013325">
    <property type="entry name" value="RNA_pol_sigma_r2"/>
</dbReference>
<dbReference type="NCBIfam" id="TIGR02937">
    <property type="entry name" value="sigma70-ECF"/>
    <property type="match status" value="1"/>
</dbReference>
<dbReference type="GO" id="GO:0016987">
    <property type="term" value="F:sigma factor activity"/>
    <property type="evidence" value="ECO:0007669"/>
    <property type="project" value="UniProtKB-KW"/>
</dbReference>
<dbReference type="InterPro" id="IPR039425">
    <property type="entry name" value="RNA_pol_sigma-70-like"/>
</dbReference>
<evidence type="ECO:0000259" key="8">
    <source>
        <dbReference type="Pfam" id="PF08281"/>
    </source>
</evidence>
<dbReference type="KEGG" id="aja:AJAP_07005"/>
<keyword evidence="4" id="KW-0238">DNA-binding</keyword>
<dbReference type="Pfam" id="PF04542">
    <property type="entry name" value="Sigma70_r2"/>
    <property type="match status" value="1"/>
</dbReference>
<evidence type="ECO:0000313" key="10">
    <source>
        <dbReference type="Proteomes" id="UP000028492"/>
    </source>
</evidence>
<dbReference type="CDD" id="cd06171">
    <property type="entry name" value="Sigma70_r4"/>
    <property type="match status" value="1"/>
</dbReference>
<dbReference type="STRING" id="208439.AJAP_07005"/>
<dbReference type="eggNOG" id="COG1595">
    <property type="taxonomic scope" value="Bacteria"/>
</dbReference>
<dbReference type="Proteomes" id="UP000028492">
    <property type="component" value="Chromosome"/>
</dbReference>
<evidence type="ECO:0000313" key="9">
    <source>
        <dbReference type="EMBL" id="AIG74318.1"/>
    </source>
</evidence>
<dbReference type="InterPro" id="IPR014284">
    <property type="entry name" value="RNA_pol_sigma-70_dom"/>
</dbReference>
<name>A0A075UN59_9PSEU</name>
<dbReference type="GO" id="GO:0006352">
    <property type="term" value="P:DNA-templated transcription initiation"/>
    <property type="evidence" value="ECO:0007669"/>
    <property type="project" value="InterPro"/>
</dbReference>
<reference evidence="9 10" key="1">
    <citation type="journal article" date="2014" name="J. Biotechnol.">
        <title>Complete genome sequence of the actinobacterium Amycolatopsis japonica MG417-CF17(T) (=DSM 44213T) producing (S,S)-N,N'-ethylenediaminedisuccinic acid.</title>
        <authorList>
            <person name="Stegmann E."/>
            <person name="Albersmeier A."/>
            <person name="Spohn M."/>
            <person name="Gert H."/>
            <person name="Weber T."/>
            <person name="Wohlleben W."/>
            <person name="Kalinowski J."/>
            <person name="Ruckert C."/>
        </authorList>
    </citation>
    <scope>NUCLEOTIDE SEQUENCE [LARGE SCALE GENOMIC DNA]</scope>
    <source>
        <strain evidence="10">MG417-CF17 (DSM 44213)</strain>
    </source>
</reference>
<evidence type="ECO:0000256" key="5">
    <source>
        <dbReference type="ARBA" id="ARBA00023163"/>
    </source>
</evidence>
<comment type="similarity">
    <text evidence="1">Belongs to the sigma-70 factor family. ECF subfamily.</text>
</comment>
<evidence type="ECO:0000256" key="3">
    <source>
        <dbReference type="ARBA" id="ARBA00023082"/>
    </source>
</evidence>
<dbReference type="Pfam" id="PF08281">
    <property type="entry name" value="Sigma70_r4_2"/>
    <property type="match status" value="1"/>
</dbReference>
<feature type="domain" description="RNA polymerase sigma factor 70 region 4 type 2" evidence="8">
    <location>
        <begin position="381"/>
        <end position="426"/>
    </location>
</feature>
<keyword evidence="5" id="KW-0804">Transcription</keyword>
<keyword evidence="2" id="KW-0805">Transcription regulation</keyword>
<evidence type="ECO:0000256" key="4">
    <source>
        <dbReference type="ARBA" id="ARBA00023125"/>
    </source>
</evidence>
<dbReference type="InterPro" id="IPR036388">
    <property type="entry name" value="WH-like_DNA-bd_sf"/>
</dbReference>
<evidence type="ECO:0000256" key="6">
    <source>
        <dbReference type="SAM" id="MobiDB-lite"/>
    </source>
</evidence>
<proteinExistence type="inferred from homology"/>
<evidence type="ECO:0000259" key="7">
    <source>
        <dbReference type="Pfam" id="PF04542"/>
    </source>
</evidence>
<dbReference type="InterPro" id="IPR013249">
    <property type="entry name" value="RNA_pol_sigma70_r4_t2"/>
</dbReference>
<dbReference type="PANTHER" id="PTHR43133">
    <property type="entry name" value="RNA POLYMERASE ECF-TYPE SIGMA FACTO"/>
    <property type="match status" value="1"/>
</dbReference>
<sequence>MTAAPAPDDLRFDVDHVMDRAEAANDIDMAAYGRVMPTMAHVAEIAYQAFEIGMQMMATERFADAIPWLSTAVEYGIDDAEPMLAICVASTVPVPQRREAHADEQEASLASQLAEDTSPAEDRADAETPIFDQVVAAQQNTSLNEREPAELVSDWSWKLMPPSDWSGRVALQHHGGFQTKLWSKGMLDDLVVGHGRITPPDGGWDVITQMKRWIIEVKLAPCMDPIDGNTRVASAFDVLKRAEDTSSSPTRRMSIKDLSRLVMDAKGGHPLAIRALLEVIRPAVVRYCRARMNGQTISSLTADDVAEEVCVTVLTALPRYHGTGDSFLRFVYAIANNKVTDGRRAAQRDIRTGLARLQEPAGIELCSHHARDLQSRLSGSLGALTKTQQEVITLRMMVGLSGRETAEALGLAPGAVRVIQHQAIARMRQQLDRGESTPMTLIEIV</sequence>
<dbReference type="PANTHER" id="PTHR43133:SF58">
    <property type="entry name" value="ECF RNA POLYMERASE SIGMA FACTOR SIGD"/>
    <property type="match status" value="1"/>
</dbReference>
<accession>A0A075UN59</accession>
<keyword evidence="10" id="KW-1185">Reference proteome</keyword>
<keyword evidence="3" id="KW-0731">Sigma factor</keyword>
<dbReference type="RefSeq" id="WP_228694876.1">
    <property type="nucleotide sequence ID" value="NZ_CP008953.1"/>
</dbReference>
<organism evidence="9 10">
    <name type="scientific">Amycolatopsis japonica</name>
    <dbReference type="NCBI Taxonomy" id="208439"/>
    <lineage>
        <taxon>Bacteria</taxon>
        <taxon>Bacillati</taxon>
        <taxon>Actinomycetota</taxon>
        <taxon>Actinomycetes</taxon>
        <taxon>Pseudonocardiales</taxon>
        <taxon>Pseudonocardiaceae</taxon>
        <taxon>Amycolatopsis</taxon>
        <taxon>Amycolatopsis japonica group</taxon>
    </lineage>
</organism>
<dbReference type="EMBL" id="CP008953">
    <property type="protein sequence ID" value="AIG74318.1"/>
    <property type="molecule type" value="Genomic_DNA"/>
</dbReference>
<feature type="domain" description="RNA polymerase sigma-70 region 2" evidence="7">
    <location>
        <begin position="280"/>
        <end position="348"/>
    </location>
</feature>
<feature type="region of interest" description="Disordered" evidence="6">
    <location>
        <begin position="97"/>
        <end position="124"/>
    </location>
</feature>
<dbReference type="HOGENOM" id="CLU_614881_0_0_11"/>
<gene>
    <name evidence="9" type="ORF">AJAP_07005</name>
</gene>
<dbReference type="SUPFAM" id="SSF88946">
    <property type="entry name" value="Sigma2 domain of RNA polymerase sigma factors"/>
    <property type="match status" value="1"/>
</dbReference>
<protein>
    <submittedName>
        <fullName evidence="9">Uncharacterized protein</fullName>
    </submittedName>
</protein>
<dbReference type="Gene3D" id="1.10.10.10">
    <property type="entry name" value="Winged helix-like DNA-binding domain superfamily/Winged helix DNA-binding domain"/>
    <property type="match status" value="1"/>
</dbReference>
<evidence type="ECO:0000256" key="1">
    <source>
        <dbReference type="ARBA" id="ARBA00010641"/>
    </source>
</evidence>
<dbReference type="AlphaFoldDB" id="A0A075UN59"/>